<protein>
    <submittedName>
        <fullName evidence="1">Uncharacterized protein</fullName>
    </submittedName>
</protein>
<dbReference type="Gene3D" id="3.80.10.10">
    <property type="entry name" value="Ribonuclease Inhibitor"/>
    <property type="match status" value="1"/>
</dbReference>
<reference evidence="1" key="1">
    <citation type="submission" date="2014-05" db="EMBL/GenBank/DDBJ databases">
        <authorList>
            <person name="Chronopoulou M."/>
        </authorList>
    </citation>
    <scope>NUCLEOTIDE SEQUENCE</scope>
    <source>
        <tissue evidence="1">Whole organism</tissue>
    </source>
</reference>
<evidence type="ECO:0000313" key="1">
    <source>
        <dbReference type="EMBL" id="CDW41834.1"/>
    </source>
</evidence>
<organism evidence="1">
    <name type="scientific">Lepeophtheirus salmonis</name>
    <name type="common">Salmon louse</name>
    <name type="synonym">Caligus salmonis</name>
    <dbReference type="NCBI Taxonomy" id="72036"/>
    <lineage>
        <taxon>Eukaryota</taxon>
        <taxon>Metazoa</taxon>
        <taxon>Ecdysozoa</taxon>
        <taxon>Arthropoda</taxon>
        <taxon>Crustacea</taxon>
        <taxon>Multicrustacea</taxon>
        <taxon>Hexanauplia</taxon>
        <taxon>Copepoda</taxon>
        <taxon>Siphonostomatoida</taxon>
        <taxon>Caligidae</taxon>
        <taxon>Lepeophtheirus</taxon>
    </lineage>
</organism>
<sequence>MLEELAKYISIYRSGAKFILYQIIQPQITSYAIYRNGNIQIAINLLTERCKQLKKLSFHQSIYLPTQYFTQFFKHFEYLLYLNINGSMMDDNGFNSLAKYPPQ</sequence>
<dbReference type="InterPro" id="IPR032675">
    <property type="entry name" value="LRR_dom_sf"/>
</dbReference>
<dbReference type="EMBL" id="HACA01024473">
    <property type="protein sequence ID" value="CDW41834.1"/>
    <property type="molecule type" value="Transcribed_RNA"/>
</dbReference>
<accession>A0A0K2UU99</accession>
<dbReference type="AlphaFoldDB" id="A0A0K2UU99"/>
<proteinExistence type="predicted"/>
<name>A0A0K2UU99_LEPSM</name>